<comment type="caution">
    <text evidence="9">The sequence shown here is derived from an EMBL/GenBank/DDBJ whole genome shotgun (WGS) entry which is preliminary data.</text>
</comment>
<feature type="compositionally biased region" description="Polar residues" evidence="3">
    <location>
        <begin position="388"/>
        <end position="420"/>
    </location>
</feature>
<feature type="chain" id="PRO_5030178886" evidence="4">
    <location>
        <begin position="27"/>
        <end position="430"/>
    </location>
</feature>
<dbReference type="STRING" id="641147.HMPREF9021_01134"/>
<dbReference type="Gene3D" id="2.40.50.100">
    <property type="match status" value="1"/>
</dbReference>
<protein>
    <submittedName>
        <fullName evidence="9">Efflux transporter, RND family, MFP subunit</fullName>
    </submittedName>
</protein>
<dbReference type="Gene3D" id="2.40.420.20">
    <property type="match status" value="1"/>
</dbReference>
<evidence type="ECO:0000313" key="10">
    <source>
        <dbReference type="Proteomes" id="UP000017813"/>
    </source>
</evidence>
<dbReference type="RefSeq" id="WP_002641794.1">
    <property type="nucleotide sequence ID" value="NZ_CP019448.1"/>
</dbReference>
<dbReference type="KEGG" id="smur:BWP33_04285"/>
<dbReference type="Pfam" id="PF25876">
    <property type="entry name" value="HH_MFP_RND"/>
    <property type="match status" value="1"/>
</dbReference>
<evidence type="ECO:0000259" key="5">
    <source>
        <dbReference type="Pfam" id="PF25876"/>
    </source>
</evidence>
<dbReference type="Pfam" id="PF25944">
    <property type="entry name" value="Beta-barrel_RND"/>
    <property type="match status" value="1"/>
</dbReference>
<evidence type="ECO:0000256" key="1">
    <source>
        <dbReference type="ARBA" id="ARBA00004196"/>
    </source>
</evidence>
<dbReference type="PANTHER" id="PTHR30158:SF3">
    <property type="entry name" value="MULTIDRUG EFFLUX PUMP SUBUNIT ACRA-RELATED"/>
    <property type="match status" value="1"/>
</dbReference>
<dbReference type="Gene3D" id="2.40.30.170">
    <property type="match status" value="1"/>
</dbReference>
<dbReference type="eggNOG" id="COG0845">
    <property type="taxonomic scope" value="Bacteria"/>
</dbReference>
<feature type="domain" description="Multidrug resistance protein MdtA-like C-terminal permuted SH3" evidence="8">
    <location>
        <begin position="311"/>
        <end position="368"/>
    </location>
</feature>
<dbReference type="InterPro" id="IPR058625">
    <property type="entry name" value="MdtA-like_BSH"/>
</dbReference>
<dbReference type="Pfam" id="PF25917">
    <property type="entry name" value="BSH_RND"/>
    <property type="match status" value="1"/>
</dbReference>
<evidence type="ECO:0000313" key="9">
    <source>
        <dbReference type="EMBL" id="EFG30906.1"/>
    </source>
</evidence>
<sequence>MTAIKPNGQIWRLAALAVATSLALTACGNKVKEMENEQKAKMAEMQPEINVVTVQPENVLLENNLPGRLESIRTANIVPQVNGIVKRRLFQEGSVVREGQPLYEIDDATYQANLQSARASLLSAQAALAKADTDVERYRPLVQADAISKQEWDAALAAKRSAEAQIASAQASINAAQVSLGYTKVLAPISGHIGQSLVTEGALVNANSTKMAVINQNDPLYVNITQSSTDMLKLRQQLASGQKVLNSEIAVGIKLEDGSDYPYKGRLLFSDTTVNESTGQVTLRAAVPNPQQLLMSGMYVRVILPLAGILDAYVVPQRAVTRGKTNTVTIANTKGELESRNVKIGGQKGDNWIITEGLQPGDKVVIDGTMSAAMLGIKKFKLVEWKPESNNPDASSGSLNHTASPSEASSEPTQVPTTQEAAPEAESESH</sequence>
<dbReference type="Gene3D" id="1.10.287.470">
    <property type="entry name" value="Helix hairpin bin"/>
    <property type="match status" value="1"/>
</dbReference>
<name>V9H5W4_9NEIS</name>
<dbReference type="PANTHER" id="PTHR30158">
    <property type="entry name" value="ACRA/E-RELATED COMPONENT OF DRUG EFFLUX TRANSPORTER"/>
    <property type="match status" value="1"/>
</dbReference>
<feature type="domain" description="Multidrug resistance protein MdtA-like alpha-helical hairpin" evidence="5">
    <location>
        <begin position="114"/>
        <end position="183"/>
    </location>
</feature>
<dbReference type="PROSITE" id="PS51257">
    <property type="entry name" value="PROKAR_LIPOPROTEIN"/>
    <property type="match status" value="1"/>
</dbReference>
<evidence type="ECO:0000256" key="3">
    <source>
        <dbReference type="SAM" id="MobiDB-lite"/>
    </source>
</evidence>
<dbReference type="GO" id="GO:0022857">
    <property type="term" value="F:transmembrane transporter activity"/>
    <property type="evidence" value="ECO:0007669"/>
    <property type="project" value="InterPro"/>
</dbReference>
<dbReference type="HOGENOM" id="CLU_018816_2_1_4"/>
<evidence type="ECO:0000259" key="8">
    <source>
        <dbReference type="Pfam" id="PF25967"/>
    </source>
</evidence>
<dbReference type="GO" id="GO:0046677">
    <property type="term" value="P:response to antibiotic"/>
    <property type="evidence" value="ECO:0007669"/>
    <property type="project" value="TreeGrafter"/>
</dbReference>
<dbReference type="NCBIfam" id="TIGR01730">
    <property type="entry name" value="RND_mfp"/>
    <property type="match status" value="1"/>
</dbReference>
<dbReference type="InterPro" id="IPR058624">
    <property type="entry name" value="MdtA-like_HH"/>
</dbReference>
<accession>V9H5W4</accession>
<keyword evidence="10" id="KW-1185">Reference proteome</keyword>
<evidence type="ECO:0000256" key="4">
    <source>
        <dbReference type="SAM" id="SignalP"/>
    </source>
</evidence>
<comment type="similarity">
    <text evidence="2">Belongs to the membrane fusion protein (MFP) (TC 8.A.1) family.</text>
</comment>
<reference evidence="9 10" key="2">
    <citation type="submission" date="2011-10" db="EMBL/GenBank/DDBJ databases">
        <title>The Genome Sequence of Simonsiella muelleri ATCC 29453.</title>
        <authorList>
            <consortium name="The Broad Institute Genome Sequencing Platform"/>
            <consortium name="The Broad Institute Genome Sequencing Center for Infectious Disease"/>
            <person name="Earl A."/>
            <person name="Ward D."/>
            <person name="Feldgarden M."/>
            <person name="Gevers D."/>
            <person name="Izard J."/>
            <person name="Baranova O.V."/>
            <person name="Blanton J.M."/>
            <person name="Tanner A.C."/>
            <person name="Dewhirst F."/>
            <person name="Young S.K."/>
            <person name="Zeng Q."/>
            <person name="Gargeya S."/>
            <person name="Fitzgerald M."/>
            <person name="Haas B."/>
            <person name="Abouelleil A."/>
            <person name="Alvarado L."/>
            <person name="Arachchi H.M."/>
            <person name="Berlin A."/>
            <person name="Brown A."/>
            <person name="Chapman S.B."/>
            <person name="Chen Z."/>
            <person name="Dunbar C."/>
            <person name="Freedman E."/>
            <person name="Gearin G."/>
            <person name="Goldberg J."/>
            <person name="Griggs A."/>
            <person name="Gujja S."/>
            <person name="Heiman D."/>
            <person name="Howarth C."/>
            <person name="Larson L."/>
            <person name="Lui A."/>
            <person name="MacDonald P.J.P."/>
            <person name="Montmayeur A."/>
            <person name="Murphy C."/>
            <person name="Neiman D."/>
            <person name="Pearson M."/>
            <person name="Priest M."/>
            <person name="Roberts A."/>
            <person name="Saif S."/>
            <person name="Shea T."/>
            <person name="Shenoy N."/>
            <person name="Sisk P."/>
            <person name="Stolte C."/>
            <person name="Sykes S."/>
            <person name="Wortman J."/>
            <person name="Nusbaum C."/>
            <person name="Birren B."/>
        </authorList>
    </citation>
    <scope>NUCLEOTIDE SEQUENCE [LARGE SCALE GENOMIC DNA]</scope>
    <source>
        <strain evidence="9 10">ATCC 29453</strain>
    </source>
</reference>
<dbReference type="AlphaFoldDB" id="V9H5W4"/>
<proteinExistence type="inferred from homology"/>
<evidence type="ECO:0000256" key="2">
    <source>
        <dbReference type="ARBA" id="ARBA00009477"/>
    </source>
</evidence>
<dbReference type="InterPro" id="IPR058626">
    <property type="entry name" value="MdtA-like_b-barrel"/>
</dbReference>
<dbReference type="InterPro" id="IPR058627">
    <property type="entry name" value="MdtA-like_C"/>
</dbReference>
<evidence type="ECO:0000259" key="7">
    <source>
        <dbReference type="Pfam" id="PF25944"/>
    </source>
</evidence>
<feature type="signal peptide" evidence="4">
    <location>
        <begin position="1"/>
        <end position="26"/>
    </location>
</feature>
<dbReference type="InterPro" id="IPR006143">
    <property type="entry name" value="RND_pump_MFP"/>
</dbReference>
<feature type="domain" description="Multidrug resistance protein MdtA-like barrel-sandwich hybrid" evidence="6">
    <location>
        <begin position="73"/>
        <end position="214"/>
    </location>
</feature>
<reference evidence="9 10" key="1">
    <citation type="submission" date="2010-03" db="EMBL/GenBank/DDBJ databases">
        <authorList>
            <consortium name="The Broad Institute Genome Sequencing Platform"/>
            <person name="Ward D."/>
            <person name="Earl A."/>
            <person name="Feldgarden M."/>
            <person name="Gevers D."/>
            <person name="Young S."/>
            <person name="Zeng Q."/>
            <person name="Koehrsen M."/>
            <person name="Alvarado L."/>
            <person name="Berlin A.M."/>
            <person name="Borenstein D."/>
            <person name="Chapman S.B."/>
            <person name="Chen Z."/>
            <person name="Engels R."/>
            <person name="Freedman E."/>
            <person name="Gellesch M."/>
            <person name="Goldberg J."/>
            <person name="Griggs A."/>
            <person name="Gujja S."/>
            <person name="Heilman E.R."/>
            <person name="Heiman D.I."/>
            <person name="Hepburn T.A."/>
            <person name="Howarth C."/>
            <person name="Jen D."/>
            <person name="Larson L."/>
            <person name="Mehta T."/>
            <person name="Park D."/>
            <person name="Pearson M."/>
            <person name="Richards J."/>
            <person name="Roberts A."/>
            <person name="Saif S."/>
            <person name="Shea T.D."/>
            <person name="Shenoy N."/>
            <person name="Sisk P."/>
            <person name="Stolte C."/>
            <person name="Sykes S.N."/>
            <person name="Walk T."/>
            <person name="White J."/>
            <person name="Yandava C."/>
            <person name="Izard J."/>
            <person name="Baranova O.V."/>
            <person name="Blanton J.M."/>
            <person name="Tanner A.C."/>
            <person name="Dewhirst F."/>
            <person name="Haas B."/>
            <person name="Nusbaum C."/>
            <person name="Birren B."/>
        </authorList>
    </citation>
    <scope>NUCLEOTIDE SEQUENCE [LARGE SCALE GENOMIC DNA]</scope>
    <source>
        <strain evidence="9 10">ATCC 29453</strain>
    </source>
</reference>
<dbReference type="SUPFAM" id="SSF111369">
    <property type="entry name" value="HlyD-like secretion proteins"/>
    <property type="match status" value="1"/>
</dbReference>
<comment type="subcellular location">
    <subcellularLocation>
        <location evidence="1">Cell envelope</location>
    </subcellularLocation>
</comment>
<gene>
    <name evidence="9" type="ORF">HMPREF9021_01134</name>
</gene>
<evidence type="ECO:0000259" key="6">
    <source>
        <dbReference type="Pfam" id="PF25917"/>
    </source>
</evidence>
<feature type="domain" description="Multidrug resistance protein MdtA-like beta-barrel" evidence="7">
    <location>
        <begin position="219"/>
        <end position="304"/>
    </location>
</feature>
<organism evidence="9 10">
    <name type="scientific">Simonsiella muelleri ATCC 29453</name>
    <dbReference type="NCBI Taxonomy" id="641147"/>
    <lineage>
        <taxon>Bacteria</taxon>
        <taxon>Pseudomonadati</taxon>
        <taxon>Pseudomonadota</taxon>
        <taxon>Betaproteobacteria</taxon>
        <taxon>Neisseriales</taxon>
        <taxon>Neisseriaceae</taxon>
        <taxon>Simonsiella</taxon>
    </lineage>
</organism>
<dbReference type="GO" id="GO:0030313">
    <property type="term" value="C:cell envelope"/>
    <property type="evidence" value="ECO:0007669"/>
    <property type="project" value="UniProtKB-SubCell"/>
</dbReference>
<dbReference type="EMBL" id="ADCY02000024">
    <property type="protein sequence ID" value="EFG30906.1"/>
    <property type="molecule type" value="Genomic_DNA"/>
</dbReference>
<feature type="region of interest" description="Disordered" evidence="3">
    <location>
        <begin position="387"/>
        <end position="430"/>
    </location>
</feature>
<keyword evidence="4" id="KW-0732">Signal</keyword>
<dbReference type="OrthoDB" id="9783047at2"/>
<dbReference type="Proteomes" id="UP000017813">
    <property type="component" value="Unassembled WGS sequence"/>
</dbReference>
<dbReference type="Pfam" id="PF25967">
    <property type="entry name" value="RND-MFP_C"/>
    <property type="match status" value="1"/>
</dbReference>
<dbReference type="GO" id="GO:0005886">
    <property type="term" value="C:plasma membrane"/>
    <property type="evidence" value="ECO:0007669"/>
    <property type="project" value="TreeGrafter"/>
</dbReference>